<dbReference type="InterPro" id="IPR003660">
    <property type="entry name" value="HAMP_dom"/>
</dbReference>
<feature type="domain" description="HAMP" evidence="9">
    <location>
        <begin position="208"/>
        <end position="260"/>
    </location>
</feature>
<keyword evidence="6" id="KW-0472">Membrane</keyword>
<name>A0A1Q9HFR5_9VIBR</name>
<dbReference type="SUPFAM" id="SSF58104">
    <property type="entry name" value="Methyl-accepting chemotaxis protein (MCP) signaling domain"/>
    <property type="match status" value="1"/>
</dbReference>
<evidence type="ECO:0008006" key="12">
    <source>
        <dbReference type="Google" id="ProtNLM"/>
    </source>
</evidence>
<dbReference type="Pfam" id="PF00672">
    <property type="entry name" value="HAMP"/>
    <property type="match status" value="1"/>
</dbReference>
<dbReference type="STRING" id="1381081.BIY22_09300"/>
<dbReference type="InterPro" id="IPR000727">
    <property type="entry name" value="T_SNARE_dom"/>
</dbReference>
<evidence type="ECO:0000256" key="1">
    <source>
        <dbReference type="ARBA" id="ARBA00004429"/>
    </source>
</evidence>
<dbReference type="GO" id="GO:0005886">
    <property type="term" value="C:plasma membrane"/>
    <property type="evidence" value="ECO:0007669"/>
    <property type="project" value="UniProtKB-SubCell"/>
</dbReference>
<dbReference type="EMBL" id="MJMJ01000023">
    <property type="protein sequence ID" value="OLQ88500.1"/>
    <property type="molecule type" value="Genomic_DNA"/>
</dbReference>
<keyword evidence="2" id="KW-0997">Cell inner membrane</keyword>
<dbReference type="PROSITE" id="PS50111">
    <property type="entry name" value="CHEMOTAXIS_TRANSDUC_2"/>
    <property type="match status" value="1"/>
</dbReference>
<organism evidence="10 11">
    <name type="scientific">Vibrio panuliri</name>
    <dbReference type="NCBI Taxonomy" id="1381081"/>
    <lineage>
        <taxon>Bacteria</taxon>
        <taxon>Pseudomonadati</taxon>
        <taxon>Pseudomonadota</taxon>
        <taxon>Gammaproteobacteria</taxon>
        <taxon>Vibrionales</taxon>
        <taxon>Vibrionaceae</taxon>
        <taxon>Vibrio</taxon>
    </lineage>
</organism>
<evidence type="ECO:0000313" key="10">
    <source>
        <dbReference type="EMBL" id="OLQ88500.1"/>
    </source>
</evidence>
<feature type="domain" description="Methyl-accepting transducer" evidence="7">
    <location>
        <begin position="265"/>
        <end position="501"/>
    </location>
</feature>
<dbReference type="Pfam" id="PF00015">
    <property type="entry name" value="MCPsignal"/>
    <property type="match status" value="1"/>
</dbReference>
<dbReference type="SMART" id="SM00304">
    <property type="entry name" value="HAMP"/>
    <property type="match status" value="1"/>
</dbReference>
<dbReference type="PROSITE" id="PS50192">
    <property type="entry name" value="T_SNARE"/>
    <property type="match status" value="1"/>
</dbReference>
<evidence type="ECO:0000256" key="6">
    <source>
        <dbReference type="SAM" id="Phobius"/>
    </source>
</evidence>
<evidence type="ECO:0000259" key="9">
    <source>
        <dbReference type="PROSITE" id="PS50885"/>
    </source>
</evidence>
<feature type="domain" description="T-SNARE coiled-coil homology" evidence="8">
    <location>
        <begin position="452"/>
        <end position="514"/>
    </location>
</feature>
<evidence type="ECO:0000256" key="3">
    <source>
        <dbReference type="ARBA" id="ARBA00023224"/>
    </source>
</evidence>
<feature type="transmembrane region" description="Helical" evidence="6">
    <location>
        <begin position="184"/>
        <end position="206"/>
    </location>
</feature>
<keyword evidence="2" id="KW-1003">Cell membrane</keyword>
<dbReference type="PANTHER" id="PTHR32089:SF33">
    <property type="entry name" value="TOXIN COREGULATED PILUS BIOSYNTHESIS PROTEIN I"/>
    <property type="match status" value="1"/>
</dbReference>
<proteinExistence type="inferred from homology"/>
<keyword evidence="3 5" id="KW-0807">Transducer</keyword>
<evidence type="ECO:0000256" key="4">
    <source>
        <dbReference type="ARBA" id="ARBA00029447"/>
    </source>
</evidence>
<accession>A0A1Q9HFR5</accession>
<dbReference type="Proteomes" id="UP000186313">
    <property type="component" value="Unassembled WGS sequence"/>
</dbReference>
<evidence type="ECO:0000256" key="5">
    <source>
        <dbReference type="PROSITE-ProRule" id="PRU00284"/>
    </source>
</evidence>
<dbReference type="PANTHER" id="PTHR32089">
    <property type="entry name" value="METHYL-ACCEPTING CHEMOTAXIS PROTEIN MCPB"/>
    <property type="match status" value="1"/>
</dbReference>
<dbReference type="FunFam" id="1.10.287.950:FF:000001">
    <property type="entry name" value="Methyl-accepting chemotaxis sensory transducer"/>
    <property type="match status" value="1"/>
</dbReference>
<dbReference type="SMART" id="SM00283">
    <property type="entry name" value="MA"/>
    <property type="match status" value="1"/>
</dbReference>
<comment type="subcellular location">
    <subcellularLocation>
        <location evidence="1">Cell inner membrane</location>
        <topology evidence="1">Multi-pass membrane protein</topology>
    </subcellularLocation>
</comment>
<reference evidence="10 11" key="1">
    <citation type="submission" date="2016-09" db="EMBL/GenBank/DDBJ databases">
        <title>Genomic Taxonomy of the Vibrionaceae.</title>
        <authorList>
            <person name="Gonzalez-Castillo A."/>
            <person name="Gomez-Gil B."/>
            <person name="Enciso-Ibarra K."/>
        </authorList>
    </citation>
    <scope>NUCLEOTIDE SEQUENCE [LARGE SCALE GENOMIC DNA]</scope>
    <source>
        <strain evidence="10 11">CAIM 703</strain>
    </source>
</reference>
<dbReference type="CDD" id="cd06225">
    <property type="entry name" value="HAMP"/>
    <property type="match status" value="1"/>
</dbReference>
<keyword evidence="6" id="KW-0812">Transmembrane</keyword>
<evidence type="ECO:0000256" key="2">
    <source>
        <dbReference type="ARBA" id="ARBA00022519"/>
    </source>
</evidence>
<protein>
    <recommendedName>
        <fullName evidence="12">Chemotaxis protein</fullName>
    </recommendedName>
</protein>
<dbReference type="InterPro" id="IPR004089">
    <property type="entry name" value="MCPsignal_dom"/>
</dbReference>
<keyword evidence="6" id="KW-1133">Transmembrane helix</keyword>
<comment type="similarity">
    <text evidence="4">Belongs to the methyl-accepting chemotaxis (MCP) protein family.</text>
</comment>
<dbReference type="AlphaFoldDB" id="A0A1Q9HFR5"/>
<evidence type="ECO:0000259" key="8">
    <source>
        <dbReference type="PROSITE" id="PS50192"/>
    </source>
</evidence>
<evidence type="ECO:0000259" key="7">
    <source>
        <dbReference type="PROSITE" id="PS50111"/>
    </source>
</evidence>
<comment type="caution">
    <text evidence="10">The sequence shown here is derived from an EMBL/GenBank/DDBJ whole genome shotgun (WGS) entry which is preliminary data.</text>
</comment>
<gene>
    <name evidence="10" type="ORF">BIY22_09300</name>
</gene>
<evidence type="ECO:0000313" key="11">
    <source>
        <dbReference type="Proteomes" id="UP000186313"/>
    </source>
</evidence>
<sequence length="537" mass="59103">MLKNMKFKWQVMLPVLALLVAISITFSIVTSLINENNHEVFDSFDNVLSKEEAIFSIVNKTYDIRLDLRSALFKDDEEISLKVDKWSESVQADIEELKELSQTREAALSLDKYVETYQGYARVVQKNKDAFRDGELNEIEWNKYNSDFTASGRVLILHLHEMTKLVKEFANEQVTNAEETTQSLIQWSVVGLVGVSFGIFVFAMQLSSLIVKPIKNVQFVIQKLASGDFNQSVDDSGKNEIYQLGKDLNETIESVRTTVSSLIDISSEVAAAATELSAITEQSEFNSVQSVNEIALVATAITELSSTADNVKDNAVSADNKARDIDAITNHGFTLFEQSASAFNEVGNSLNELSAVVTSVKEHSDRISTVIDVILSISEQTNLLALNAAIEAARAGESGRGFAVVADEVRMLAKRTSDSTAEIQRIIGDLQSSSVSASSSMTSSLVLMSSTQELNKEVNESLYQIRHNMSEITDINTLVATASEEQSQVTNEISNNIVNISNISEQESASLSQSSSASRELSLLAERQNEMLSFFKV</sequence>
<dbReference type="GO" id="GO:0006935">
    <property type="term" value="P:chemotaxis"/>
    <property type="evidence" value="ECO:0007669"/>
    <property type="project" value="UniProtKB-ARBA"/>
</dbReference>
<dbReference type="GO" id="GO:0007165">
    <property type="term" value="P:signal transduction"/>
    <property type="evidence" value="ECO:0007669"/>
    <property type="project" value="UniProtKB-KW"/>
</dbReference>
<dbReference type="Gene3D" id="1.10.287.950">
    <property type="entry name" value="Methyl-accepting chemotaxis protein"/>
    <property type="match status" value="1"/>
</dbReference>
<dbReference type="PROSITE" id="PS50885">
    <property type="entry name" value="HAMP"/>
    <property type="match status" value="1"/>
</dbReference>